<evidence type="ECO:0000256" key="1">
    <source>
        <dbReference type="SAM" id="MobiDB-lite"/>
    </source>
</evidence>
<reference evidence="2" key="1">
    <citation type="journal article" date="2023" name="Mol. Phylogenet. Evol.">
        <title>Genome-scale phylogeny and comparative genomics of the fungal order Sordariales.</title>
        <authorList>
            <person name="Hensen N."/>
            <person name="Bonometti L."/>
            <person name="Westerberg I."/>
            <person name="Brannstrom I.O."/>
            <person name="Guillou S."/>
            <person name="Cros-Aarteil S."/>
            <person name="Calhoun S."/>
            <person name="Haridas S."/>
            <person name="Kuo A."/>
            <person name="Mondo S."/>
            <person name="Pangilinan J."/>
            <person name="Riley R."/>
            <person name="LaButti K."/>
            <person name="Andreopoulos B."/>
            <person name="Lipzen A."/>
            <person name="Chen C."/>
            <person name="Yan M."/>
            <person name="Daum C."/>
            <person name="Ng V."/>
            <person name="Clum A."/>
            <person name="Steindorff A."/>
            <person name="Ohm R.A."/>
            <person name="Martin F."/>
            <person name="Silar P."/>
            <person name="Natvig D.O."/>
            <person name="Lalanne C."/>
            <person name="Gautier V."/>
            <person name="Ament-Velasquez S.L."/>
            <person name="Kruys A."/>
            <person name="Hutchinson M.I."/>
            <person name="Powell A.J."/>
            <person name="Barry K."/>
            <person name="Miller A.N."/>
            <person name="Grigoriev I.V."/>
            <person name="Debuchy R."/>
            <person name="Gladieux P."/>
            <person name="Hiltunen Thoren M."/>
            <person name="Johannesson H."/>
        </authorList>
    </citation>
    <scope>NUCLEOTIDE SEQUENCE</scope>
    <source>
        <strain evidence="2">PSN324</strain>
    </source>
</reference>
<dbReference type="AlphaFoldDB" id="A0AAV9HC87"/>
<evidence type="ECO:0000313" key="3">
    <source>
        <dbReference type="Proteomes" id="UP001321749"/>
    </source>
</evidence>
<evidence type="ECO:0000313" key="2">
    <source>
        <dbReference type="EMBL" id="KAK4458268.1"/>
    </source>
</evidence>
<comment type="caution">
    <text evidence="2">The sequence shown here is derived from an EMBL/GenBank/DDBJ whole genome shotgun (WGS) entry which is preliminary data.</text>
</comment>
<accession>A0AAV9HC87</accession>
<feature type="region of interest" description="Disordered" evidence="1">
    <location>
        <begin position="285"/>
        <end position="357"/>
    </location>
</feature>
<feature type="region of interest" description="Disordered" evidence="1">
    <location>
        <begin position="1"/>
        <end position="29"/>
    </location>
</feature>
<feature type="compositionally biased region" description="Polar residues" evidence="1">
    <location>
        <begin position="285"/>
        <end position="300"/>
    </location>
</feature>
<organism evidence="2 3">
    <name type="scientific">Cladorrhinum samala</name>
    <dbReference type="NCBI Taxonomy" id="585594"/>
    <lineage>
        <taxon>Eukaryota</taxon>
        <taxon>Fungi</taxon>
        <taxon>Dikarya</taxon>
        <taxon>Ascomycota</taxon>
        <taxon>Pezizomycotina</taxon>
        <taxon>Sordariomycetes</taxon>
        <taxon>Sordariomycetidae</taxon>
        <taxon>Sordariales</taxon>
        <taxon>Podosporaceae</taxon>
        <taxon>Cladorrhinum</taxon>
    </lineage>
</organism>
<sequence>MAPGRETSSSVDATSCDPQSAASDIHSAQPQLDTFPVNDAASHLYDDGAFQLYQTTAAFGMLADYTALLADQPAPLPAIDEGEALDPMLIVDNGEPLRNPLLSATIYDNTSFGMTRNDGHDLLHDSPLPAIVYGNASFDMMSIDDLNPLHDQPATMHDNASSDMVSIDNGSLFAGPPLQLPELSDAMHFASKIIQNQSFQLPGENTSALRIPPCTGISANSFNLNPSPPLFADTSLWDQAPLTGPFDIGLSAPLATFGTWDNTLQIPAAQSSGVSPGVLAHSFPITNSSADAGSGLSQPSRQEELGTPHLASNPRKRALDDTQSSPMPSSKRLATIRPKSLPAQMRSTGDSSPKPDAKLAHIPLDMVTTWRADTSGLNNSSKKRTRVMAKSLVSAAATQASDVNYTSIYLV</sequence>
<dbReference type="Proteomes" id="UP001321749">
    <property type="component" value="Unassembled WGS sequence"/>
</dbReference>
<keyword evidence="3" id="KW-1185">Reference proteome</keyword>
<proteinExistence type="predicted"/>
<name>A0AAV9HC87_9PEZI</name>
<protein>
    <submittedName>
        <fullName evidence="2">Uncharacterized protein</fullName>
    </submittedName>
</protein>
<reference evidence="2" key="2">
    <citation type="submission" date="2023-06" db="EMBL/GenBank/DDBJ databases">
        <authorList>
            <consortium name="Lawrence Berkeley National Laboratory"/>
            <person name="Mondo S.J."/>
            <person name="Hensen N."/>
            <person name="Bonometti L."/>
            <person name="Westerberg I."/>
            <person name="Brannstrom I.O."/>
            <person name="Guillou S."/>
            <person name="Cros-Aarteil S."/>
            <person name="Calhoun S."/>
            <person name="Haridas S."/>
            <person name="Kuo A."/>
            <person name="Pangilinan J."/>
            <person name="Riley R."/>
            <person name="Labutti K."/>
            <person name="Andreopoulos B."/>
            <person name="Lipzen A."/>
            <person name="Chen C."/>
            <person name="Yanf M."/>
            <person name="Daum C."/>
            <person name="Ng V."/>
            <person name="Clum A."/>
            <person name="Steindorff A."/>
            <person name="Ohm R."/>
            <person name="Martin F."/>
            <person name="Silar P."/>
            <person name="Natvig D."/>
            <person name="Lalanne C."/>
            <person name="Gautier V."/>
            <person name="Ament-Velasquez S.L."/>
            <person name="Kruys A."/>
            <person name="Hutchinson M.I."/>
            <person name="Powell A.J."/>
            <person name="Barry K."/>
            <person name="Miller A.N."/>
            <person name="Grigoriev I.V."/>
            <person name="Debuchy R."/>
            <person name="Gladieux P."/>
            <person name="Thoren M.H."/>
            <person name="Johannesson H."/>
        </authorList>
    </citation>
    <scope>NUCLEOTIDE SEQUENCE</scope>
    <source>
        <strain evidence="2">PSN324</strain>
    </source>
</reference>
<gene>
    <name evidence="2" type="ORF">QBC42DRAFT_290744</name>
</gene>
<dbReference type="EMBL" id="MU865076">
    <property type="protein sequence ID" value="KAK4458268.1"/>
    <property type="molecule type" value="Genomic_DNA"/>
</dbReference>